<evidence type="ECO:0000259" key="2">
    <source>
        <dbReference type="Pfam" id="PF10006"/>
    </source>
</evidence>
<dbReference type="InterPro" id="IPR036868">
    <property type="entry name" value="TusA-like_sf"/>
</dbReference>
<dbReference type="AlphaFoldDB" id="A0A8J2UDN4"/>
<dbReference type="InterPro" id="IPR015077">
    <property type="entry name" value="DUF1858"/>
</dbReference>
<accession>A0A8J2UDN4</accession>
<organism evidence="3 4">
    <name type="scientific">Puia dinghuensis</name>
    <dbReference type="NCBI Taxonomy" id="1792502"/>
    <lineage>
        <taxon>Bacteria</taxon>
        <taxon>Pseudomonadati</taxon>
        <taxon>Bacteroidota</taxon>
        <taxon>Chitinophagia</taxon>
        <taxon>Chitinophagales</taxon>
        <taxon>Chitinophagaceae</taxon>
        <taxon>Puia</taxon>
    </lineage>
</organism>
<dbReference type="Pfam" id="PF08984">
    <property type="entry name" value="DUF1858"/>
    <property type="match status" value="1"/>
</dbReference>
<proteinExistence type="predicted"/>
<dbReference type="Proteomes" id="UP000607559">
    <property type="component" value="Unassembled WGS sequence"/>
</dbReference>
<dbReference type="Gene3D" id="1.10.3910.10">
    <property type="entry name" value="SP0561-like"/>
    <property type="match status" value="1"/>
</dbReference>
<evidence type="ECO:0000313" key="3">
    <source>
        <dbReference type="EMBL" id="GGB03370.1"/>
    </source>
</evidence>
<dbReference type="InterPro" id="IPR038062">
    <property type="entry name" value="ScdA-like_N_sf"/>
</dbReference>
<keyword evidence="4" id="KW-1185">Reference proteome</keyword>
<sequence>MIAINGNTRLSTIIKANKDSIEAIASLSRPLEKLRNPVLRRVMAPRVTIAEAAKIGGCSPEDFRKALAALGFQWEEEAPPVSDPPDMQEMAVLQRATIYRFDVRNMIGEGKDPLASILEIYRDLQGNEVLCIINSFIPTPLIRLLEKEKAKVVVKTIDQEEYHTYFIPPMPDAAGPVVPIAAGQPFVHDRPVTIPADHIHTIDVRALEMPLPMQEILGALDKLPAGHALYVYHKRVPLPLLEHLSENDYQIQVTEVAAGDVRLLIIKTPPRHG</sequence>
<comment type="caution">
    <text evidence="3">The sequence shown here is derived from an EMBL/GenBank/DDBJ whole genome shotgun (WGS) entry which is preliminary data.</text>
</comment>
<dbReference type="EMBL" id="BMJC01000003">
    <property type="protein sequence ID" value="GGB03370.1"/>
    <property type="molecule type" value="Genomic_DNA"/>
</dbReference>
<reference evidence="3" key="2">
    <citation type="submission" date="2020-09" db="EMBL/GenBank/DDBJ databases">
        <authorList>
            <person name="Sun Q."/>
            <person name="Zhou Y."/>
        </authorList>
    </citation>
    <scope>NUCLEOTIDE SEQUENCE</scope>
    <source>
        <strain evidence="3">CGMCC 1.15448</strain>
    </source>
</reference>
<feature type="domain" description="DUF2249" evidence="2">
    <location>
        <begin position="201"/>
        <end position="267"/>
    </location>
</feature>
<feature type="domain" description="DUF2249" evidence="2">
    <location>
        <begin position="101"/>
        <end position="162"/>
    </location>
</feature>
<evidence type="ECO:0000313" key="4">
    <source>
        <dbReference type="Proteomes" id="UP000607559"/>
    </source>
</evidence>
<dbReference type="Pfam" id="PF10006">
    <property type="entry name" value="DUF2249"/>
    <property type="match status" value="2"/>
</dbReference>
<protein>
    <recommendedName>
        <fullName evidence="5">DUF2249 domain-containing protein</fullName>
    </recommendedName>
</protein>
<dbReference type="SUPFAM" id="SSF64307">
    <property type="entry name" value="SirA-like"/>
    <property type="match status" value="1"/>
</dbReference>
<evidence type="ECO:0008006" key="5">
    <source>
        <dbReference type="Google" id="ProtNLM"/>
    </source>
</evidence>
<dbReference type="SUPFAM" id="SSF140683">
    <property type="entry name" value="SP0561-like"/>
    <property type="match status" value="1"/>
</dbReference>
<reference evidence="3" key="1">
    <citation type="journal article" date="2014" name="Int. J. Syst. Evol. Microbiol.">
        <title>Complete genome sequence of Corynebacterium casei LMG S-19264T (=DSM 44701T), isolated from a smear-ripened cheese.</title>
        <authorList>
            <consortium name="US DOE Joint Genome Institute (JGI-PGF)"/>
            <person name="Walter F."/>
            <person name="Albersmeier A."/>
            <person name="Kalinowski J."/>
            <person name="Ruckert C."/>
        </authorList>
    </citation>
    <scope>NUCLEOTIDE SEQUENCE</scope>
    <source>
        <strain evidence="3">CGMCC 1.15448</strain>
    </source>
</reference>
<dbReference type="InterPro" id="IPR018720">
    <property type="entry name" value="DUF2249"/>
</dbReference>
<evidence type="ECO:0000259" key="1">
    <source>
        <dbReference type="Pfam" id="PF08984"/>
    </source>
</evidence>
<gene>
    <name evidence="3" type="ORF">GCM10011511_28320</name>
</gene>
<dbReference type="RefSeq" id="WP_188932723.1">
    <property type="nucleotide sequence ID" value="NZ_BMJC01000003.1"/>
</dbReference>
<name>A0A8J2UDN4_9BACT</name>
<feature type="domain" description="DUF1858" evidence="1">
    <location>
        <begin position="4"/>
        <end position="63"/>
    </location>
</feature>